<evidence type="ECO:0000313" key="3">
    <source>
        <dbReference type="Proteomes" id="UP000588491"/>
    </source>
</evidence>
<keyword evidence="3" id="KW-1185">Reference proteome</keyword>
<dbReference type="Pfam" id="PF13529">
    <property type="entry name" value="Peptidase_C39_2"/>
    <property type="match status" value="1"/>
</dbReference>
<dbReference type="Gene3D" id="3.90.70.10">
    <property type="entry name" value="Cysteine proteinases"/>
    <property type="match status" value="1"/>
</dbReference>
<dbReference type="RefSeq" id="WP_101730087.1">
    <property type="nucleotide sequence ID" value="NZ_JABBPK010000001.1"/>
</dbReference>
<evidence type="ECO:0000259" key="1">
    <source>
        <dbReference type="Pfam" id="PF13529"/>
    </source>
</evidence>
<feature type="domain" description="Peptidase C39-like" evidence="1">
    <location>
        <begin position="48"/>
        <end position="211"/>
    </location>
</feature>
<dbReference type="PANTHER" id="PTHR37806">
    <property type="entry name" value="LMO0724 PROTEIN"/>
    <property type="match status" value="1"/>
</dbReference>
<comment type="caution">
    <text evidence="2">The sequence shown here is derived from an EMBL/GenBank/DDBJ whole genome shotgun (WGS) entry which is preliminary data.</text>
</comment>
<dbReference type="InterPro" id="IPR039564">
    <property type="entry name" value="Peptidase_C39-like"/>
</dbReference>
<dbReference type="AlphaFoldDB" id="A0A7Y0K7H6"/>
<dbReference type="InterPro" id="IPR016997">
    <property type="entry name" value="UCP032442"/>
</dbReference>
<sequence>MQLFKLLLLLAPFFGSEQTWEYFHIEDNTKPKTEVVNPVLNSNKNIQLDVPLIKQNPELRYGCEVTSLTMVLNYAGVKVTKMDLYKNIQKDLDPLVRKNGDIIKWGDPSIGFVGDMTGKNPGYAVFDKPMEDLVNKYLPERAVNLTNHSFQAIERHVENGYPIVVWTTGDYRLPDRWESWKHNGKTIKTPLDLHAVVLVGFNNNHVYLNDPLSGKKNVKVEKKTFIKSWHALKSRAISYR</sequence>
<proteinExistence type="predicted"/>
<dbReference type="Proteomes" id="UP000588491">
    <property type="component" value="Unassembled WGS sequence"/>
</dbReference>
<evidence type="ECO:0000313" key="2">
    <source>
        <dbReference type="EMBL" id="NMO77170.1"/>
    </source>
</evidence>
<dbReference type="EMBL" id="JABBPK010000001">
    <property type="protein sequence ID" value="NMO77170.1"/>
    <property type="molecule type" value="Genomic_DNA"/>
</dbReference>
<name>A0A7Y0K7H6_9BACI</name>
<protein>
    <submittedName>
        <fullName evidence="2">Peptidase C39</fullName>
    </submittedName>
</protein>
<dbReference type="PANTHER" id="PTHR37806:SF1">
    <property type="entry name" value="PEPTIDASE C39-LIKE DOMAIN-CONTAINING PROTEIN"/>
    <property type="match status" value="1"/>
</dbReference>
<gene>
    <name evidence="2" type="ORF">HHU08_09200</name>
</gene>
<reference evidence="2 3" key="1">
    <citation type="submission" date="2020-04" db="EMBL/GenBank/DDBJ databases">
        <title>Bacillus sp. UniB3 isolated from commercial digestive syrup.</title>
        <authorList>
            <person name="Thorat V."/>
            <person name="Kirdat K."/>
            <person name="Tiwarekar B."/>
            <person name="Yadav A."/>
        </authorList>
    </citation>
    <scope>NUCLEOTIDE SEQUENCE [LARGE SCALE GENOMIC DNA]</scope>
    <source>
        <strain evidence="2 3">UniB3</strain>
    </source>
</reference>
<accession>A0A7Y0K7H6</accession>
<dbReference type="PIRSF" id="PIRSF032442">
    <property type="entry name" value="UCP032442"/>
    <property type="match status" value="1"/>
</dbReference>
<organism evidence="2 3">
    <name type="scientific">Niallia alba</name>
    <dbReference type="NCBI Taxonomy" id="2729105"/>
    <lineage>
        <taxon>Bacteria</taxon>
        <taxon>Bacillati</taxon>
        <taxon>Bacillota</taxon>
        <taxon>Bacilli</taxon>
        <taxon>Bacillales</taxon>
        <taxon>Bacillaceae</taxon>
        <taxon>Niallia</taxon>
    </lineage>
</organism>